<comment type="similarity">
    <text evidence="1">Belongs to the glycosyltransferase 1 family.</text>
</comment>
<dbReference type="Proteomes" id="UP000008827">
    <property type="component" value="Chromosome 4"/>
</dbReference>
<dbReference type="EMBL" id="CM000837">
    <property type="protein sequence ID" value="KRH62455.1"/>
    <property type="molecule type" value="Genomic_DNA"/>
</dbReference>
<organism evidence="9">
    <name type="scientific">Glycine max</name>
    <name type="common">Soybean</name>
    <name type="synonym">Glycine hispida</name>
    <dbReference type="NCBI Taxonomy" id="3847"/>
    <lineage>
        <taxon>Eukaryota</taxon>
        <taxon>Viridiplantae</taxon>
        <taxon>Streptophyta</taxon>
        <taxon>Embryophyta</taxon>
        <taxon>Tracheophyta</taxon>
        <taxon>Spermatophyta</taxon>
        <taxon>Magnoliopsida</taxon>
        <taxon>eudicotyledons</taxon>
        <taxon>Gunneridae</taxon>
        <taxon>Pentapetalae</taxon>
        <taxon>rosids</taxon>
        <taxon>fabids</taxon>
        <taxon>Fabales</taxon>
        <taxon>Fabaceae</taxon>
        <taxon>Papilionoideae</taxon>
        <taxon>50 kb inversion clade</taxon>
        <taxon>NPAAA clade</taxon>
        <taxon>indigoferoid/millettioid clade</taxon>
        <taxon>Phaseoleae</taxon>
        <taxon>Glycine</taxon>
        <taxon>Glycine subgen. Soja</taxon>
    </lineage>
</organism>
<dbReference type="PANTHER" id="PTHR46039">
    <property type="entry name" value="SUCROSE-PHOSPHATE SYNTHASE 3-RELATED"/>
    <property type="match status" value="1"/>
</dbReference>
<dbReference type="Pfam" id="PF05116">
    <property type="entry name" value="S6PP"/>
    <property type="match status" value="1"/>
</dbReference>
<evidence type="ECO:0000313" key="9">
    <source>
        <dbReference type="EMBL" id="KRH62455.1"/>
    </source>
</evidence>
<evidence type="ECO:0000256" key="1">
    <source>
        <dbReference type="ARBA" id="ARBA00006530"/>
    </source>
</evidence>
<dbReference type="InterPro" id="IPR000368">
    <property type="entry name" value="Sucrose_synth_GT-B1"/>
</dbReference>
<dbReference type="InParanoid" id="A0A0R0K711"/>
<evidence type="ECO:0000313" key="11">
    <source>
        <dbReference type="Proteomes" id="UP000008827"/>
    </source>
</evidence>
<feature type="domain" description="Glycosyl transferase family 1" evidence="6">
    <location>
        <begin position="291"/>
        <end position="440"/>
    </location>
</feature>
<dbReference type="EC" id="2.4.1.14" evidence="2"/>
<dbReference type="Gramene" id="KRH62455">
    <property type="protein sequence ID" value="KRH62455"/>
    <property type="gene ID" value="GLYMA_04G110200"/>
</dbReference>
<dbReference type="InterPro" id="IPR044161">
    <property type="entry name" value="SPS"/>
</dbReference>
<dbReference type="Gene3D" id="3.90.1070.10">
    <property type="match status" value="1"/>
</dbReference>
<comment type="catalytic activity">
    <reaction evidence="5">
        <text>beta-D-fructose 6-phosphate + UDP-alpha-D-glucose = sucrose 6(F)-phosphate + UDP + H(+)</text>
        <dbReference type="Rhea" id="RHEA:22172"/>
        <dbReference type="ChEBI" id="CHEBI:15378"/>
        <dbReference type="ChEBI" id="CHEBI:57634"/>
        <dbReference type="ChEBI" id="CHEBI:57723"/>
        <dbReference type="ChEBI" id="CHEBI:58223"/>
        <dbReference type="ChEBI" id="CHEBI:58885"/>
        <dbReference type="EC" id="2.4.1.14"/>
    </reaction>
</comment>
<dbReference type="Gene3D" id="3.40.50.2000">
    <property type="entry name" value="Glycogen Phosphorylase B"/>
    <property type="match status" value="2"/>
</dbReference>
<dbReference type="InterPro" id="IPR023214">
    <property type="entry name" value="HAD_sf"/>
</dbReference>
<dbReference type="PaxDb" id="3847-GLYMA04G12220.2"/>
<dbReference type="SMR" id="A0A0R0K711"/>
<dbReference type="Gene3D" id="3.40.50.1000">
    <property type="entry name" value="HAD superfamily/HAD-like"/>
    <property type="match status" value="1"/>
</dbReference>
<evidence type="ECO:0000259" key="6">
    <source>
        <dbReference type="Pfam" id="PF00534"/>
    </source>
</evidence>
<sequence>MSPVEPLCYRGTTRDFGPRSIHGLVRGENVELGRDSDTGGQVKYVVKLARALANTKGIYRVDLLTRQIASPVEVDSGYGEPIEMLSCPSDGSDCGEAYIIRLPCGHRDKYIPKESLWPHLPEFQVNGGKPTWPYVIPGHYADAGEVAAHLSGALNVPMVLSGHSLGRNKFEQLLMQGRLSREAINATYKIMRRIEAEELGVDATEMVVTSTRQEIEEQWGLYDGFDLKLERKLRVRRRRRVSCLGRHMSRMVVIPPGMDFSYATTQDSVEAQSKRNLPPIWSEIMRFFTNPHKPTILALSYPDPKKNVMNLLKAFGECQTLRKLANSTLILGNRDDIEEMSNNSSVVLTMVLKLIDKYDLYGSFINPTLMEPFGLTLIEAVAYGLPVVATKNGGPVDILKTITLNNGLLIDPHDHKSIEEALLKLVADKNLWLECRKNGLKSIHRFSWPEHCRNYLSHVEFSTEGDSKLNGEMDPVARQKQIIEAIMCRVSSTGNSNANCYFPGRRQRLVMVAADCYDSDGNIAEEAFQAVVINVMKVVRPGIRSGRVGVMLQTGLSFQETIEALNNFQVNMEEFDVVVCNGGSEMYYPWKDLMAYTDYEAYAEYAWPGENIRSTIPRFAKVDDGEENDIVEYASACSSRCYSYSVKPGAMIQKIDELRQRLRMRGLRCNLVYTHAGLRLNVIPLFASRKQALRYLSVKWGIDLSKVVVFVGEKGDTDYEELVSDIQKTLVLKGAVEYGSERLLRSEESYKREDVLSQDSPNIIYAEKSYEDCDDYA</sequence>
<dbReference type="InterPro" id="IPR035659">
    <property type="entry name" value="SPS_C"/>
</dbReference>
<protein>
    <recommendedName>
        <fullName evidence="2">sucrose-phosphate synthase</fullName>
        <ecNumber evidence="2">2.4.1.14</ecNumber>
    </recommendedName>
</protein>
<evidence type="ECO:0000259" key="8">
    <source>
        <dbReference type="Pfam" id="PF05116"/>
    </source>
</evidence>
<dbReference type="Pfam" id="PF00862">
    <property type="entry name" value="GT-B_Sucrose_synth"/>
    <property type="match status" value="1"/>
</dbReference>
<dbReference type="OMA" id="MANNEWI"/>
<evidence type="ECO:0000259" key="7">
    <source>
        <dbReference type="Pfam" id="PF00862"/>
    </source>
</evidence>
<dbReference type="STRING" id="3847.A0A0R0K711"/>
<keyword evidence="11" id="KW-1185">Reference proteome</keyword>
<evidence type="ECO:0000256" key="5">
    <source>
        <dbReference type="ARBA" id="ARBA00047471"/>
    </source>
</evidence>
<dbReference type="InterPro" id="IPR006380">
    <property type="entry name" value="SPP-like_dom"/>
</dbReference>
<accession>A0A0R0K711</accession>
<dbReference type="CDD" id="cd16419">
    <property type="entry name" value="HAD_SPS"/>
    <property type="match status" value="1"/>
</dbReference>
<evidence type="ECO:0000256" key="4">
    <source>
        <dbReference type="ARBA" id="ARBA00022679"/>
    </source>
</evidence>
<reference evidence="9" key="3">
    <citation type="submission" date="2018-07" db="EMBL/GenBank/DDBJ databases">
        <title>WGS assembly of Glycine max.</title>
        <authorList>
            <person name="Schmutz J."/>
            <person name="Cannon S."/>
            <person name="Schlueter J."/>
            <person name="Ma J."/>
            <person name="Mitros T."/>
            <person name="Nelson W."/>
            <person name="Hyten D."/>
            <person name="Song Q."/>
            <person name="Thelen J."/>
            <person name="Cheng J."/>
            <person name="Xu D."/>
            <person name="Hellsten U."/>
            <person name="May G."/>
            <person name="Yu Y."/>
            <person name="Sakurai T."/>
            <person name="Umezawa T."/>
            <person name="Bhattacharyya M."/>
            <person name="Sandhu D."/>
            <person name="Valliyodan B."/>
            <person name="Lindquist E."/>
            <person name="Peto M."/>
            <person name="Grant D."/>
            <person name="Shu S."/>
            <person name="Goodstein D."/>
            <person name="Barry K."/>
            <person name="Futrell-Griggs M."/>
            <person name="Abernathy B."/>
            <person name="Du J."/>
            <person name="Tian Z."/>
            <person name="Zhu L."/>
            <person name="Gill N."/>
            <person name="Joshi T."/>
            <person name="Libault M."/>
            <person name="Sethuraman A."/>
            <person name="Zhang X."/>
            <person name="Shinozaki K."/>
            <person name="Nguyen H."/>
            <person name="Wing R."/>
            <person name="Cregan P."/>
            <person name="Specht J."/>
            <person name="Grimwood J."/>
            <person name="Rokhsar D."/>
            <person name="Stacey G."/>
            <person name="Shoemaker R."/>
            <person name="Jackson S."/>
        </authorList>
    </citation>
    <scope>NUCLEOTIDE SEQUENCE</scope>
    <source>
        <tissue evidence="9">Callus</tissue>
    </source>
</reference>
<dbReference type="SUPFAM" id="SSF53756">
    <property type="entry name" value="UDP-Glycosyltransferase/glycogen phosphorylase"/>
    <property type="match status" value="1"/>
</dbReference>
<dbReference type="Pfam" id="PF00534">
    <property type="entry name" value="Glycos_transf_1"/>
    <property type="match status" value="1"/>
</dbReference>
<gene>
    <name evidence="9" type="ORF">GLYMA_04G110200</name>
</gene>
<dbReference type="GO" id="GO:0046524">
    <property type="term" value="F:sucrose-phosphate synthase activity"/>
    <property type="evidence" value="ECO:0007669"/>
    <property type="project" value="UniProtKB-EC"/>
</dbReference>
<evidence type="ECO:0000313" key="10">
    <source>
        <dbReference type="EnsemblPlants" id="KRH62455"/>
    </source>
</evidence>
<evidence type="ECO:0000256" key="3">
    <source>
        <dbReference type="ARBA" id="ARBA00022676"/>
    </source>
</evidence>
<dbReference type="PANTHER" id="PTHR46039:SF1">
    <property type="entry name" value="SUCROSE-PHOSPHATE SYNTHASE 4"/>
    <property type="match status" value="1"/>
</dbReference>
<proteinExistence type="inferred from homology"/>
<reference evidence="10" key="2">
    <citation type="submission" date="2018-02" db="UniProtKB">
        <authorList>
            <consortium name="EnsemblPlants"/>
        </authorList>
    </citation>
    <scope>IDENTIFICATION</scope>
    <source>
        <strain evidence="10">Williams 82</strain>
    </source>
</reference>
<evidence type="ECO:0000256" key="2">
    <source>
        <dbReference type="ARBA" id="ARBA00012536"/>
    </source>
</evidence>
<feature type="domain" description="Sucrose synthase first GT-B" evidence="7">
    <location>
        <begin position="20"/>
        <end position="222"/>
    </location>
</feature>
<dbReference type="OrthoDB" id="512920at2759"/>
<reference evidence="9 10" key="1">
    <citation type="journal article" date="2010" name="Nature">
        <title>Genome sequence of the palaeopolyploid soybean.</title>
        <authorList>
            <person name="Schmutz J."/>
            <person name="Cannon S.B."/>
            <person name="Schlueter J."/>
            <person name="Ma J."/>
            <person name="Mitros T."/>
            <person name="Nelson W."/>
            <person name="Hyten D.L."/>
            <person name="Song Q."/>
            <person name="Thelen J.J."/>
            <person name="Cheng J."/>
            <person name="Xu D."/>
            <person name="Hellsten U."/>
            <person name="May G.D."/>
            <person name="Yu Y."/>
            <person name="Sakurai T."/>
            <person name="Umezawa T."/>
            <person name="Bhattacharyya M.K."/>
            <person name="Sandhu D."/>
            <person name="Valliyodan B."/>
            <person name="Lindquist E."/>
            <person name="Peto M."/>
            <person name="Grant D."/>
            <person name="Shu S."/>
            <person name="Goodstein D."/>
            <person name="Barry K."/>
            <person name="Futrell-Griggs M."/>
            <person name="Abernathy B."/>
            <person name="Du J."/>
            <person name="Tian Z."/>
            <person name="Zhu L."/>
            <person name="Gill N."/>
            <person name="Joshi T."/>
            <person name="Libault M."/>
            <person name="Sethuraman A."/>
            <person name="Zhang X.-C."/>
            <person name="Shinozaki K."/>
            <person name="Nguyen H.T."/>
            <person name="Wing R.A."/>
            <person name="Cregan P."/>
            <person name="Specht J."/>
            <person name="Grimwood J."/>
            <person name="Rokhsar D."/>
            <person name="Stacey G."/>
            <person name="Shoemaker R.C."/>
            <person name="Jackson S.A."/>
        </authorList>
    </citation>
    <scope>NUCLEOTIDE SEQUENCE [LARGE SCALE GENOMIC DNA]</scope>
    <source>
        <strain evidence="10">cv. Williams 82</strain>
        <tissue evidence="9">Callus</tissue>
    </source>
</reference>
<dbReference type="AlphaFoldDB" id="A0A0R0K711"/>
<keyword evidence="3" id="KW-0328">Glycosyltransferase</keyword>
<dbReference type="EnsemblPlants" id="KRH62455">
    <property type="protein sequence ID" value="KRH62455"/>
    <property type="gene ID" value="GLYMA_04G110200"/>
</dbReference>
<name>A0A0R0K711_SOYBN</name>
<feature type="domain" description="Sucrose phosphatase-like" evidence="8">
    <location>
        <begin position="545"/>
        <end position="717"/>
    </location>
</feature>
<dbReference type="InterPro" id="IPR001296">
    <property type="entry name" value="Glyco_trans_1"/>
</dbReference>
<keyword evidence="4" id="KW-0808">Transferase</keyword>